<dbReference type="AlphaFoldDB" id="A0A2R6NUT1"/>
<feature type="transmembrane region" description="Helical" evidence="1">
    <location>
        <begin position="38"/>
        <end position="58"/>
    </location>
</feature>
<evidence type="ECO:0000256" key="1">
    <source>
        <dbReference type="SAM" id="Phobius"/>
    </source>
</evidence>
<organism evidence="2 3">
    <name type="scientific">Hermanssonia centrifuga</name>
    <dbReference type="NCBI Taxonomy" id="98765"/>
    <lineage>
        <taxon>Eukaryota</taxon>
        <taxon>Fungi</taxon>
        <taxon>Dikarya</taxon>
        <taxon>Basidiomycota</taxon>
        <taxon>Agaricomycotina</taxon>
        <taxon>Agaricomycetes</taxon>
        <taxon>Polyporales</taxon>
        <taxon>Meruliaceae</taxon>
        <taxon>Hermanssonia</taxon>
    </lineage>
</organism>
<name>A0A2R6NUT1_9APHY</name>
<proteinExistence type="predicted"/>
<reference evidence="2 3" key="1">
    <citation type="submission" date="2018-02" db="EMBL/GenBank/DDBJ databases">
        <title>Genome sequence of the basidiomycete white-rot fungus Phlebia centrifuga.</title>
        <authorList>
            <person name="Granchi Z."/>
            <person name="Peng M."/>
            <person name="de Vries R.P."/>
            <person name="Hilden K."/>
            <person name="Makela M.R."/>
            <person name="Grigoriev I."/>
            <person name="Riley R."/>
        </authorList>
    </citation>
    <scope>NUCLEOTIDE SEQUENCE [LARGE SCALE GENOMIC DNA]</scope>
    <source>
        <strain evidence="2 3">FBCC195</strain>
    </source>
</reference>
<keyword evidence="1" id="KW-0472">Membrane</keyword>
<comment type="caution">
    <text evidence="2">The sequence shown here is derived from an EMBL/GenBank/DDBJ whole genome shotgun (WGS) entry which is preliminary data.</text>
</comment>
<evidence type="ECO:0000313" key="3">
    <source>
        <dbReference type="Proteomes" id="UP000186601"/>
    </source>
</evidence>
<gene>
    <name evidence="2" type="ORF">PHLCEN_2v8100</name>
</gene>
<keyword evidence="1" id="KW-0812">Transmembrane</keyword>
<protein>
    <submittedName>
        <fullName evidence="2">Uncharacterized protein</fullName>
    </submittedName>
</protein>
<keyword evidence="3" id="KW-1185">Reference proteome</keyword>
<dbReference type="EMBL" id="MLYV02000816">
    <property type="protein sequence ID" value="PSR77046.1"/>
    <property type="molecule type" value="Genomic_DNA"/>
</dbReference>
<sequence>MPEDIEQEYNDGLGIDSDAVQSLMEFCRQMATRNFTRIPVWLAFFYLPTYYHHVWIMLDLYLVVFNGEGSCRLELCSSVLSTTPSQYLV</sequence>
<dbReference type="Proteomes" id="UP000186601">
    <property type="component" value="Unassembled WGS sequence"/>
</dbReference>
<accession>A0A2R6NUT1</accession>
<evidence type="ECO:0000313" key="2">
    <source>
        <dbReference type="EMBL" id="PSR77046.1"/>
    </source>
</evidence>
<keyword evidence="1" id="KW-1133">Transmembrane helix</keyword>